<comment type="subcellular location">
    <subcellularLocation>
        <location evidence="1">Membrane</location>
        <topology evidence="1">Single-pass membrane protein</topology>
    </subcellularLocation>
</comment>
<dbReference type="GO" id="GO:0016020">
    <property type="term" value="C:membrane"/>
    <property type="evidence" value="ECO:0007669"/>
    <property type="project" value="UniProtKB-SubCell"/>
</dbReference>
<feature type="transmembrane region" description="Helical" evidence="4">
    <location>
        <begin position="278"/>
        <end position="302"/>
    </location>
</feature>
<gene>
    <name evidence="7" type="ORF">LSAT_V11C900468680</name>
</gene>
<keyword evidence="4" id="KW-0472">Membrane</keyword>
<evidence type="ECO:0000313" key="8">
    <source>
        <dbReference type="Proteomes" id="UP000235145"/>
    </source>
</evidence>
<evidence type="ECO:0000256" key="4">
    <source>
        <dbReference type="SAM" id="Phobius"/>
    </source>
</evidence>
<comment type="caution">
    <text evidence="7">The sequence shown here is derived from an EMBL/GenBank/DDBJ whole genome shotgun (WGS) entry which is preliminary data.</text>
</comment>
<dbReference type="CDD" id="cd00053">
    <property type="entry name" value="EGF"/>
    <property type="match status" value="1"/>
</dbReference>
<evidence type="ECO:0000256" key="1">
    <source>
        <dbReference type="ARBA" id="ARBA00004167"/>
    </source>
</evidence>
<keyword evidence="2 5" id="KW-0732">Signal</keyword>
<dbReference type="PANTHER" id="PTHR33491">
    <property type="entry name" value="OSJNBA0016N04.9 PROTEIN"/>
    <property type="match status" value="1"/>
</dbReference>
<dbReference type="AlphaFoldDB" id="A0A9R1WP54"/>
<keyword evidence="4" id="KW-1133">Transmembrane helix</keyword>
<evidence type="ECO:0000256" key="5">
    <source>
        <dbReference type="SAM" id="SignalP"/>
    </source>
</evidence>
<dbReference type="PROSITE" id="PS50026">
    <property type="entry name" value="EGF_3"/>
    <property type="match status" value="1"/>
</dbReference>
<dbReference type="Gene3D" id="2.10.25.10">
    <property type="entry name" value="Laminin"/>
    <property type="match status" value="1"/>
</dbReference>
<reference evidence="7 8" key="1">
    <citation type="journal article" date="2017" name="Nat. Commun.">
        <title>Genome assembly with in vitro proximity ligation data and whole-genome triplication in lettuce.</title>
        <authorList>
            <person name="Reyes-Chin-Wo S."/>
            <person name="Wang Z."/>
            <person name="Yang X."/>
            <person name="Kozik A."/>
            <person name="Arikit S."/>
            <person name="Song C."/>
            <person name="Xia L."/>
            <person name="Froenicke L."/>
            <person name="Lavelle D.O."/>
            <person name="Truco M.J."/>
            <person name="Xia R."/>
            <person name="Zhu S."/>
            <person name="Xu C."/>
            <person name="Xu H."/>
            <person name="Xu X."/>
            <person name="Cox K."/>
            <person name="Korf I."/>
            <person name="Meyers B.C."/>
            <person name="Michelmore R.W."/>
        </authorList>
    </citation>
    <scope>NUCLEOTIDE SEQUENCE [LARGE SCALE GENOMIC DNA]</scope>
    <source>
        <strain evidence="8">cv. Salinas</strain>
        <tissue evidence="7">Seedlings</tissue>
    </source>
</reference>
<keyword evidence="3" id="KW-0245">EGF-like domain</keyword>
<dbReference type="InterPro" id="IPR000742">
    <property type="entry name" value="EGF"/>
</dbReference>
<dbReference type="Pfam" id="PF13947">
    <property type="entry name" value="GUB_WAK_bind"/>
    <property type="match status" value="1"/>
</dbReference>
<organism evidence="7 8">
    <name type="scientific">Lactuca sativa</name>
    <name type="common">Garden lettuce</name>
    <dbReference type="NCBI Taxonomy" id="4236"/>
    <lineage>
        <taxon>Eukaryota</taxon>
        <taxon>Viridiplantae</taxon>
        <taxon>Streptophyta</taxon>
        <taxon>Embryophyta</taxon>
        <taxon>Tracheophyta</taxon>
        <taxon>Spermatophyta</taxon>
        <taxon>Magnoliopsida</taxon>
        <taxon>eudicotyledons</taxon>
        <taxon>Gunneridae</taxon>
        <taxon>Pentapetalae</taxon>
        <taxon>asterids</taxon>
        <taxon>campanulids</taxon>
        <taxon>Asterales</taxon>
        <taxon>Asteraceae</taxon>
        <taxon>Cichorioideae</taxon>
        <taxon>Cichorieae</taxon>
        <taxon>Lactucinae</taxon>
        <taxon>Lactuca</taxon>
    </lineage>
</organism>
<feature type="chain" id="PRO_5040395806" description="EGF-like domain-containing protein" evidence="5">
    <location>
        <begin position="21"/>
        <end position="358"/>
    </location>
</feature>
<feature type="signal peptide" evidence="5">
    <location>
        <begin position="1"/>
        <end position="20"/>
    </location>
</feature>
<dbReference type="Proteomes" id="UP000235145">
    <property type="component" value="Unassembled WGS sequence"/>
</dbReference>
<accession>A0A9R1WP54</accession>
<evidence type="ECO:0000259" key="6">
    <source>
        <dbReference type="PROSITE" id="PS50026"/>
    </source>
</evidence>
<name>A0A9R1WP54_LACSA</name>
<comment type="caution">
    <text evidence="3">Lacks conserved residue(s) required for the propagation of feature annotation.</text>
</comment>
<sequence length="358" mass="39362">MLLLIILVLFALRFTPTAMAKTANPGCRTQCGNLTIEYPFGIDKGCSIDESFDLTCNLTSNPPKLFIGSGNIEIYSMSGHEMKISNSIAFRCYNESGRATYELIAWTNLETTPFTFSQKNKFTVIGCDDSALITGRNGVDFTSGCLGLCSKSRVFSFNPCGFAFLGEEESFTFGGVPDLSNMDLDIKIDNNLPIVVDWVIGDNRNCTQATECKGNSFCEDEDTGGYRCICNNGYQGNPYLDPGCEGSYNCTCLKGYTGDGKIKDDCRPDAKDSKFPTVIFSVALVLGLLAILSGITGIFLGIRKRKLIKLREKFFEQNGGVFMKQKLKATGTSEVVTMFTTEQLRRATNNYSEERIVG</sequence>
<evidence type="ECO:0000256" key="3">
    <source>
        <dbReference type="PROSITE-ProRule" id="PRU00076"/>
    </source>
</evidence>
<proteinExistence type="predicted"/>
<keyword evidence="4" id="KW-0812">Transmembrane</keyword>
<feature type="domain" description="EGF-like" evidence="6">
    <location>
        <begin position="202"/>
        <end position="245"/>
    </location>
</feature>
<dbReference type="EMBL" id="NBSK02000009">
    <property type="protein sequence ID" value="KAJ0184729.1"/>
    <property type="molecule type" value="Genomic_DNA"/>
</dbReference>
<protein>
    <recommendedName>
        <fullName evidence="6">EGF-like domain-containing protein</fullName>
    </recommendedName>
</protein>
<keyword evidence="8" id="KW-1185">Reference proteome</keyword>
<dbReference type="GO" id="GO:0030247">
    <property type="term" value="F:polysaccharide binding"/>
    <property type="evidence" value="ECO:0007669"/>
    <property type="project" value="InterPro"/>
</dbReference>
<evidence type="ECO:0000313" key="7">
    <source>
        <dbReference type="EMBL" id="KAJ0184729.1"/>
    </source>
</evidence>
<dbReference type="InterPro" id="IPR025287">
    <property type="entry name" value="WAK_GUB"/>
</dbReference>
<evidence type="ECO:0000256" key="2">
    <source>
        <dbReference type="ARBA" id="ARBA00022729"/>
    </source>
</evidence>